<dbReference type="InterPro" id="IPR001453">
    <property type="entry name" value="MoaB/Mog_dom"/>
</dbReference>
<dbReference type="InterPro" id="IPR036425">
    <property type="entry name" value="MoaB/Mog-like_dom_sf"/>
</dbReference>
<organism evidence="2 3">
    <name type="scientific">Hydrocarboniphaga daqingensis</name>
    <dbReference type="NCBI Taxonomy" id="490188"/>
    <lineage>
        <taxon>Bacteria</taxon>
        <taxon>Pseudomonadati</taxon>
        <taxon>Pseudomonadota</taxon>
        <taxon>Gammaproteobacteria</taxon>
        <taxon>Nevskiales</taxon>
        <taxon>Nevskiaceae</taxon>
        <taxon>Hydrocarboniphaga</taxon>
    </lineage>
</organism>
<dbReference type="STRING" id="490188.SAMN04488068_3132"/>
<dbReference type="Pfam" id="PF00994">
    <property type="entry name" value="MoCF_biosynth"/>
    <property type="match status" value="1"/>
</dbReference>
<dbReference type="CDD" id="cd00885">
    <property type="entry name" value="cinA"/>
    <property type="match status" value="1"/>
</dbReference>
<dbReference type="InterPro" id="IPR050101">
    <property type="entry name" value="CinA"/>
</dbReference>
<dbReference type="AlphaFoldDB" id="A0A1M5RQ14"/>
<feature type="domain" description="MoaB/Mog" evidence="1">
    <location>
        <begin position="4"/>
        <end position="164"/>
    </location>
</feature>
<accession>A0A1M5RQ14</accession>
<dbReference type="Gene3D" id="3.40.980.10">
    <property type="entry name" value="MoaB/Mog-like domain"/>
    <property type="match status" value="1"/>
</dbReference>
<dbReference type="SMART" id="SM00852">
    <property type="entry name" value="MoCF_biosynth"/>
    <property type="match status" value="1"/>
</dbReference>
<evidence type="ECO:0000259" key="1">
    <source>
        <dbReference type="SMART" id="SM00852"/>
    </source>
</evidence>
<sequence length="253" mass="27375">MGVTLLIVGDEILSGKRQDRHLAKVRELLQARGIELAEVRIVGDDEERIAQTVSQLHARGDTVLSCGGIGATPDDRTRQAVARAFGLAVVRHPEGEALIVNEYGDKAYPNRVLMADFPAGAALIPNPVNRVAGFSINGVYCVPGFPEMAWPMLEWVLDTQLPHLHSATPPVEYSLRATGTSAEGDLLDLMEQVLRDFPGVSLSSLPSRGDASRPRHIEFGIKGPAAIAAPAFVWFRQQLVDGYPVEVADLRAP</sequence>
<evidence type="ECO:0000313" key="2">
    <source>
        <dbReference type="EMBL" id="SHH28352.1"/>
    </source>
</evidence>
<dbReference type="PANTHER" id="PTHR13939">
    <property type="entry name" value="NICOTINAMIDE-NUCLEOTIDE AMIDOHYDROLASE PNCC"/>
    <property type="match status" value="1"/>
</dbReference>
<proteinExistence type="predicted"/>
<dbReference type="EMBL" id="FQWZ01000008">
    <property type="protein sequence ID" value="SHH28352.1"/>
    <property type="molecule type" value="Genomic_DNA"/>
</dbReference>
<gene>
    <name evidence="2" type="ORF">SAMN04488068_3132</name>
</gene>
<dbReference type="OrthoDB" id="9801454at2"/>
<dbReference type="PANTHER" id="PTHR13939:SF0">
    <property type="entry name" value="NMN AMIDOHYDROLASE-LIKE PROTEIN YFAY"/>
    <property type="match status" value="1"/>
</dbReference>
<name>A0A1M5RQ14_9GAMM</name>
<dbReference type="Proteomes" id="UP000199758">
    <property type="component" value="Unassembled WGS sequence"/>
</dbReference>
<dbReference type="RefSeq" id="WP_072899068.1">
    <property type="nucleotide sequence ID" value="NZ_FQWZ01000008.1"/>
</dbReference>
<protein>
    <submittedName>
        <fullName evidence="2">Molybdenum cofactor synthesis domain-containing protein</fullName>
    </submittedName>
</protein>
<dbReference type="SUPFAM" id="SSF53218">
    <property type="entry name" value="Molybdenum cofactor biosynthesis proteins"/>
    <property type="match status" value="1"/>
</dbReference>
<evidence type="ECO:0000313" key="3">
    <source>
        <dbReference type="Proteomes" id="UP000199758"/>
    </source>
</evidence>
<keyword evidence="3" id="KW-1185">Reference proteome</keyword>
<reference evidence="2 3" key="1">
    <citation type="submission" date="2016-11" db="EMBL/GenBank/DDBJ databases">
        <authorList>
            <person name="Jaros S."/>
            <person name="Januszkiewicz K."/>
            <person name="Wedrychowicz H."/>
        </authorList>
    </citation>
    <scope>NUCLEOTIDE SEQUENCE [LARGE SCALE GENOMIC DNA]</scope>
    <source>
        <strain evidence="2 3">CGMCC 1.7049</strain>
    </source>
</reference>